<dbReference type="Proteomes" id="UP000540989">
    <property type="component" value="Unassembled WGS sequence"/>
</dbReference>
<reference evidence="1 2" key="1">
    <citation type="submission" date="2020-08" db="EMBL/GenBank/DDBJ databases">
        <title>Genomic Encyclopedia of Type Strains, Phase IV (KMG-V): Genome sequencing to study the core and pangenomes of soil and plant-associated prokaryotes.</title>
        <authorList>
            <person name="Whitman W."/>
        </authorList>
    </citation>
    <scope>NUCLEOTIDE SEQUENCE [LARGE SCALE GENOMIC DNA]</scope>
    <source>
        <strain evidence="1 2">M8UP14</strain>
    </source>
</reference>
<accession>A0A7W7ZBN4</accession>
<name>A0A7W7ZBN4_9BACT</name>
<sequence length="50" mass="5596">MPASSSVKDREETKLFDILKAVEYASASRLPSPVVLTLTPDQYHRLKFGC</sequence>
<gene>
    <name evidence="1" type="ORF">HDF16_001616</name>
</gene>
<comment type="caution">
    <text evidence="1">The sequence shown here is derived from an EMBL/GenBank/DDBJ whole genome shotgun (WGS) entry which is preliminary data.</text>
</comment>
<protein>
    <submittedName>
        <fullName evidence="1">Uncharacterized protein</fullName>
    </submittedName>
</protein>
<dbReference type="AlphaFoldDB" id="A0A7W7ZBN4"/>
<organism evidence="1 2">
    <name type="scientific">Granulicella aggregans</name>
    <dbReference type="NCBI Taxonomy" id="474949"/>
    <lineage>
        <taxon>Bacteria</taxon>
        <taxon>Pseudomonadati</taxon>
        <taxon>Acidobacteriota</taxon>
        <taxon>Terriglobia</taxon>
        <taxon>Terriglobales</taxon>
        <taxon>Acidobacteriaceae</taxon>
        <taxon>Granulicella</taxon>
    </lineage>
</organism>
<keyword evidence="2" id="KW-1185">Reference proteome</keyword>
<proteinExistence type="predicted"/>
<evidence type="ECO:0000313" key="1">
    <source>
        <dbReference type="EMBL" id="MBB5056931.1"/>
    </source>
</evidence>
<evidence type="ECO:0000313" key="2">
    <source>
        <dbReference type="Proteomes" id="UP000540989"/>
    </source>
</evidence>
<dbReference type="EMBL" id="JACHIP010000002">
    <property type="protein sequence ID" value="MBB5056931.1"/>
    <property type="molecule type" value="Genomic_DNA"/>
</dbReference>